<feature type="domain" description="HTH psq-type" evidence="2">
    <location>
        <begin position="3"/>
        <end position="54"/>
    </location>
</feature>
<dbReference type="InterPro" id="IPR009057">
    <property type="entry name" value="Homeodomain-like_sf"/>
</dbReference>
<evidence type="ECO:0000259" key="2">
    <source>
        <dbReference type="Pfam" id="PF04218"/>
    </source>
</evidence>
<evidence type="ECO:0000313" key="3">
    <source>
        <dbReference type="EMBL" id="CAH4030919.1"/>
    </source>
</evidence>
<dbReference type="Gene3D" id="1.10.10.60">
    <property type="entry name" value="Homeodomain-like"/>
    <property type="match status" value="1"/>
</dbReference>
<keyword evidence="4" id="KW-1185">Reference proteome</keyword>
<protein>
    <recommendedName>
        <fullName evidence="2">HTH psq-type domain-containing protein</fullName>
    </recommendedName>
</protein>
<dbReference type="GO" id="GO:0005634">
    <property type="term" value="C:nucleus"/>
    <property type="evidence" value="ECO:0007669"/>
    <property type="project" value="UniProtKB-SubCell"/>
</dbReference>
<dbReference type="InterPro" id="IPR007889">
    <property type="entry name" value="HTH_Psq"/>
</dbReference>
<dbReference type="Pfam" id="PF04218">
    <property type="entry name" value="CENP-B_N"/>
    <property type="match status" value="1"/>
</dbReference>
<proteinExistence type="predicted"/>
<comment type="subcellular location">
    <subcellularLocation>
        <location evidence="1">Nucleus</location>
    </subcellularLocation>
</comment>
<evidence type="ECO:0000313" key="4">
    <source>
        <dbReference type="Proteomes" id="UP001152562"/>
    </source>
</evidence>
<dbReference type="EMBL" id="CALOZG010000011">
    <property type="protein sequence ID" value="CAH4030919.1"/>
    <property type="molecule type" value="Genomic_DNA"/>
</dbReference>
<organism evidence="3 4">
    <name type="scientific">Pieris brassicae</name>
    <name type="common">White butterfly</name>
    <name type="synonym">Large white butterfly</name>
    <dbReference type="NCBI Taxonomy" id="7116"/>
    <lineage>
        <taxon>Eukaryota</taxon>
        <taxon>Metazoa</taxon>
        <taxon>Ecdysozoa</taxon>
        <taxon>Arthropoda</taxon>
        <taxon>Hexapoda</taxon>
        <taxon>Insecta</taxon>
        <taxon>Pterygota</taxon>
        <taxon>Neoptera</taxon>
        <taxon>Endopterygota</taxon>
        <taxon>Lepidoptera</taxon>
        <taxon>Glossata</taxon>
        <taxon>Ditrysia</taxon>
        <taxon>Papilionoidea</taxon>
        <taxon>Pieridae</taxon>
        <taxon>Pierinae</taxon>
        <taxon>Pieris</taxon>
    </lineage>
</organism>
<dbReference type="AlphaFoldDB" id="A0A9P0TJ60"/>
<comment type="caution">
    <text evidence="3">The sequence shown here is derived from an EMBL/GenBank/DDBJ whole genome shotgun (WGS) entry which is preliminary data.</text>
</comment>
<evidence type="ECO:0000256" key="1">
    <source>
        <dbReference type="ARBA" id="ARBA00004123"/>
    </source>
</evidence>
<name>A0A9P0TJ60_PIEBR</name>
<dbReference type="Proteomes" id="UP001152562">
    <property type="component" value="Unassembled WGS sequence"/>
</dbReference>
<sequence length="75" mass="8758">MSKRKYKTLLVSEKLKLPSHYDCGKSRDELCRENNIPKATLCRIIHNKEKIRSQCIDGKGKLKRIRAAEYPEVEV</sequence>
<reference evidence="3" key="1">
    <citation type="submission" date="2022-05" db="EMBL/GenBank/DDBJ databases">
        <authorList>
            <person name="Okamura Y."/>
        </authorList>
    </citation>
    <scope>NUCLEOTIDE SEQUENCE</scope>
</reference>
<dbReference type="SUPFAM" id="SSF46689">
    <property type="entry name" value="Homeodomain-like"/>
    <property type="match status" value="1"/>
</dbReference>
<accession>A0A9P0TJ60</accession>
<gene>
    <name evidence="3" type="ORF">PIBRA_LOCUS7518</name>
</gene>
<dbReference type="GO" id="GO:0003677">
    <property type="term" value="F:DNA binding"/>
    <property type="evidence" value="ECO:0007669"/>
    <property type="project" value="InterPro"/>
</dbReference>